<evidence type="ECO:0000313" key="2">
    <source>
        <dbReference type="Proteomes" id="UP001151760"/>
    </source>
</evidence>
<name>A0ABQ5HM66_9ASTR</name>
<reference evidence="1" key="1">
    <citation type="journal article" date="2022" name="Int. J. Mol. Sci.">
        <title>Draft Genome of Tanacetum Coccineum: Genomic Comparison of Closely Related Tanacetum-Family Plants.</title>
        <authorList>
            <person name="Yamashiro T."/>
            <person name="Shiraishi A."/>
            <person name="Nakayama K."/>
            <person name="Satake H."/>
        </authorList>
    </citation>
    <scope>NUCLEOTIDE SEQUENCE</scope>
</reference>
<accession>A0ABQ5HM66</accession>
<protein>
    <recommendedName>
        <fullName evidence="3">Reverse transcriptase Ty1/copia-type domain-containing protein</fullName>
    </recommendedName>
</protein>
<proteinExistence type="predicted"/>
<evidence type="ECO:0000313" key="1">
    <source>
        <dbReference type="EMBL" id="GJT88948.1"/>
    </source>
</evidence>
<comment type="caution">
    <text evidence="1">The sequence shown here is derived from an EMBL/GenBank/DDBJ whole genome shotgun (WGS) entry which is preliminary data.</text>
</comment>
<sequence length="128" mass="14869">MISYIQKQRRTNHKDFQNCLFACFLSQHEPTKISQALDDESWVEAMQDELLQFKIQKVWTLVDLPYGKKAIGTKWVYRNKKDERGIMDVKSAFLYGTIEEECKKQTVVANSTIEVEYIAASHCCGQVL</sequence>
<organism evidence="1 2">
    <name type="scientific">Tanacetum coccineum</name>
    <dbReference type="NCBI Taxonomy" id="301880"/>
    <lineage>
        <taxon>Eukaryota</taxon>
        <taxon>Viridiplantae</taxon>
        <taxon>Streptophyta</taxon>
        <taxon>Embryophyta</taxon>
        <taxon>Tracheophyta</taxon>
        <taxon>Spermatophyta</taxon>
        <taxon>Magnoliopsida</taxon>
        <taxon>eudicotyledons</taxon>
        <taxon>Gunneridae</taxon>
        <taxon>Pentapetalae</taxon>
        <taxon>asterids</taxon>
        <taxon>campanulids</taxon>
        <taxon>Asterales</taxon>
        <taxon>Asteraceae</taxon>
        <taxon>Asteroideae</taxon>
        <taxon>Anthemideae</taxon>
        <taxon>Anthemidinae</taxon>
        <taxon>Tanacetum</taxon>
    </lineage>
</organism>
<keyword evidence="2" id="KW-1185">Reference proteome</keyword>
<reference evidence="1" key="2">
    <citation type="submission" date="2022-01" db="EMBL/GenBank/DDBJ databases">
        <authorList>
            <person name="Yamashiro T."/>
            <person name="Shiraishi A."/>
            <person name="Satake H."/>
            <person name="Nakayama K."/>
        </authorList>
    </citation>
    <scope>NUCLEOTIDE SEQUENCE</scope>
</reference>
<evidence type="ECO:0008006" key="3">
    <source>
        <dbReference type="Google" id="ProtNLM"/>
    </source>
</evidence>
<dbReference type="EMBL" id="BQNB010019778">
    <property type="protein sequence ID" value="GJT88948.1"/>
    <property type="molecule type" value="Genomic_DNA"/>
</dbReference>
<dbReference type="Proteomes" id="UP001151760">
    <property type="component" value="Unassembled WGS sequence"/>
</dbReference>
<gene>
    <name evidence="1" type="ORF">Tco_1070665</name>
</gene>